<dbReference type="Pfam" id="PF16656">
    <property type="entry name" value="Pur_ac_phosph_N"/>
    <property type="match status" value="1"/>
</dbReference>
<dbReference type="Pfam" id="PF14008">
    <property type="entry name" value="Metallophos_C"/>
    <property type="match status" value="1"/>
</dbReference>
<dbReference type="SUPFAM" id="SSF56300">
    <property type="entry name" value="Metallo-dependent phosphatases"/>
    <property type="match status" value="1"/>
</dbReference>
<organism evidence="10">
    <name type="scientific">Eutreptiella gymnastica</name>
    <dbReference type="NCBI Taxonomy" id="73025"/>
    <lineage>
        <taxon>Eukaryota</taxon>
        <taxon>Discoba</taxon>
        <taxon>Euglenozoa</taxon>
        <taxon>Euglenida</taxon>
        <taxon>Spirocuta</taxon>
        <taxon>Euglenophyceae</taxon>
        <taxon>Eutreptiales</taxon>
        <taxon>Eutreptiaceae</taxon>
        <taxon>Eutreptiella</taxon>
    </lineage>
</organism>
<keyword evidence="1 4" id="KW-0732">Signal</keyword>
<dbReference type="PANTHER" id="PTHR22953">
    <property type="entry name" value="ACID PHOSPHATASE RELATED"/>
    <property type="match status" value="1"/>
</dbReference>
<comment type="similarity">
    <text evidence="4">Belongs to the metallophosphoesterase superfamily. Purple acid phosphatase family.</text>
</comment>
<evidence type="ECO:0000256" key="3">
    <source>
        <dbReference type="ARBA" id="ARBA00023180"/>
    </source>
</evidence>
<proteinExistence type="inferred from homology"/>
<dbReference type="EC" id="3.1.3.2" evidence="4"/>
<keyword evidence="6" id="KW-0812">Transmembrane</keyword>
<evidence type="ECO:0000313" key="10">
    <source>
        <dbReference type="EMBL" id="CAE0838914.1"/>
    </source>
</evidence>
<evidence type="ECO:0000256" key="5">
    <source>
        <dbReference type="SAM" id="MobiDB-lite"/>
    </source>
</evidence>
<evidence type="ECO:0000256" key="2">
    <source>
        <dbReference type="ARBA" id="ARBA00022801"/>
    </source>
</evidence>
<dbReference type="Gene3D" id="2.60.40.380">
    <property type="entry name" value="Purple acid phosphatase-like, N-terminal"/>
    <property type="match status" value="1"/>
</dbReference>
<comment type="catalytic activity">
    <reaction evidence="4">
        <text>a phosphate monoester + H2O = an alcohol + phosphate</text>
        <dbReference type="Rhea" id="RHEA:15017"/>
        <dbReference type="ChEBI" id="CHEBI:15377"/>
        <dbReference type="ChEBI" id="CHEBI:30879"/>
        <dbReference type="ChEBI" id="CHEBI:43474"/>
        <dbReference type="ChEBI" id="CHEBI:67140"/>
        <dbReference type="EC" id="3.1.3.2"/>
    </reaction>
</comment>
<reference evidence="10" key="1">
    <citation type="submission" date="2021-01" db="EMBL/GenBank/DDBJ databases">
        <authorList>
            <person name="Corre E."/>
            <person name="Pelletier E."/>
            <person name="Niang G."/>
            <person name="Scheremetjew M."/>
            <person name="Finn R."/>
            <person name="Kale V."/>
            <person name="Holt S."/>
            <person name="Cochrane G."/>
            <person name="Meng A."/>
            <person name="Brown T."/>
            <person name="Cohen L."/>
        </authorList>
    </citation>
    <scope>NUCLEOTIDE SEQUENCE</scope>
    <source>
        <strain evidence="10">CCMP1594</strain>
    </source>
</reference>
<dbReference type="Pfam" id="PF00149">
    <property type="entry name" value="Metallophos"/>
    <property type="match status" value="1"/>
</dbReference>
<evidence type="ECO:0000259" key="7">
    <source>
        <dbReference type="Pfam" id="PF00149"/>
    </source>
</evidence>
<dbReference type="InterPro" id="IPR004843">
    <property type="entry name" value="Calcineurin-like_PHP"/>
</dbReference>
<keyword evidence="6" id="KW-0472">Membrane</keyword>
<name>A0A7S4GJH2_9EUGL</name>
<feature type="domain" description="Purple acid phosphatase N-terminal" evidence="9">
    <location>
        <begin position="54"/>
        <end position="180"/>
    </location>
</feature>
<dbReference type="InterPro" id="IPR015914">
    <property type="entry name" value="PAPs_N"/>
</dbReference>
<dbReference type="EMBL" id="HBJA01146097">
    <property type="protein sequence ID" value="CAE0838914.1"/>
    <property type="molecule type" value="Transcribed_RNA"/>
</dbReference>
<dbReference type="InterPro" id="IPR029052">
    <property type="entry name" value="Metallo-depent_PP-like"/>
</dbReference>
<accession>A0A7S4GJH2</accession>
<dbReference type="PANTHER" id="PTHR22953:SF153">
    <property type="entry name" value="PURPLE ACID PHOSPHATASE"/>
    <property type="match status" value="1"/>
</dbReference>
<dbReference type="InterPro" id="IPR008963">
    <property type="entry name" value="Purple_acid_Pase-like_N"/>
</dbReference>
<protein>
    <recommendedName>
        <fullName evidence="4">Purple acid phosphatase</fullName>
        <ecNumber evidence="4">3.1.3.2</ecNumber>
    </recommendedName>
</protein>
<dbReference type="CDD" id="cd00839">
    <property type="entry name" value="MPP_PAPs"/>
    <property type="match status" value="1"/>
</dbReference>
<dbReference type="AlphaFoldDB" id="A0A7S4GJH2"/>
<feature type="signal peptide" evidence="4">
    <location>
        <begin position="1"/>
        <end position="20"/>
    </location>
</feature>
<feature type="domain" description="Calcineurin-like phosphoesterase" evidence="7">
    <location>
        <begin position="208"/>
        <end position="377"/>
    </location>
</feature>
<dbReference type="InterPro" id="IPR025733">
    <property type="entry name" value="PAPs_C"/>
</dbReference>
<evidence type="ECO:0000259" key="9">
    <source>
        <dbReference type="Pfam" id="PF16656"/>
    </source>
</evidence>
<gene>
    <name evidence="10" type="ORF">EGYM00163_LOCUS50286</name>
</gene>
<dbReference type="GO" id="GO:0046872">
    <property type="term" value="F:metal ion binding"/>
    <property type="evidence" value="ECO:0007669"/>
    <property type="project" value="InterPro"/>
</dbReference>
<dbReference type="InterPro" id="IPR039331">
    <property type="entry name" value="PAPs-like"/>
</dbReference>
<evidence type="ECO:0000256" key="6">
    <source>
        <dbReference type="SAM" id="Phobius"/>
    </source>
</evidence>
<keyword evidence="2 4" id="KW-0378">Hydrolase</keyword>
<dbReference type="SUPFAM" id="SSF49363">
    <property type="entry name" value="Purple acid phosphatase, N-terminal domain"/>
    <property type="match status" value="1"/>
</dbReference>
<dbReference type="GO" id="GO:0003993">
    <property type="term" value="F:acid phosphatase activity"/>
    <property type="evidence" value="ECO:0007669"/>
    <property type="project" value="UniProtKB-EC"/>
</dbReference>
<feature type="domain" description="Purple acid phosphatase C-terminal" evidence="8">
    <location>
        <begin position="392"/>
        <end position="444"/>
    </location>
</feature>
<evidence type="ECO:0000256" key="4">
    <source>
        <dbReference type="RuleBase" id="RU361203"/>
    </source>
</evidence>
<evidence type="ECO:0000256" key="1">
    <source>
        <dbReference type="ARBA" id="ARBA00022729"/>
    </source>
</evidence>
<feature type="chain" id="PRO_5031589005" description="Purple acid phosphatase" evidence="4">
    <location>
        <begin position="21"/>
        <end position="590"/>
    </location>
</feature>
<keyword evidence="3" id="KW-0325">Glycoprotein</keyword>
<dbReference type="Gene3D" id="3.60.21.10">
    <property type="match status" value="1"/>
</dbReference>
<dbReference type="InterPro" id="IPR041792">
    <property type="entry name" value="MPP_PAP"/>
</dbReference>
<keyword evidence="6" id="KW-1133">Transmembrane helix</keyword>
<evidence type="ECO:0000259" key="8">
    <source>
        <dbReference type="Pfam" id="PF14008"/>
    </source>
</evidence>
<sequence>MATIMWLLLWVASFCGPTKTQYTSRYFRPQANDDIPHVPKNANCDSGAQGECSDQVHISLGGPDQMVVTFVSKDASTSAVVYYGLDEGLQSVARGRSKSHSQLLYYHGMLTKPNMGQPTLTGEELRAQQDRPVPYYGPGKTWVPTDLYDSPVIHQVTLSDLKPGAKYHYRVQGDRRVFAFTMPPVRKWPFTVGLTADIGQTDVSNLSTQALVDMTPDVVLLAGDLSYADGYHHRWDSFGRMIERLGATVPIMTCGGNHEIASGEAWVPYNLRWPMPSDASGSTDSLYWSRNIGPMHVITLNSYAGSQRGSLQHDWLLKNLQTIDRSQTPWVVVMMHCPWYNSNTGHQGEGNVMKANLEAMLYNAGVDIVLDGHVHAYERTFPVYLDKRDPCGPTYLNLGDGGNREGAYTPWLEQPLWSAFREASFGVAKLVIHNQTHSHFKWDRHSCEADKPGNMDLGSSSCKTPSDNSPTAFKTSDETWIIRPPECKNRHVTGSGYTWSERVTVRSQGPRTWVPGPQGSGAPPGDAMWKVVAGGLAVLSALLIGAVMLLLHRLRRMQRMGKWVPSGTEDGDSQFTNPEAFPEAELHEVS</sequence>
<feature type="region of interest" description="Disordered" evidence="5">
    <location>
        <begin position="563"/>
        <end position="590"/>
    </location>
</feature>
<feature type="transmembrane region" description="Helical" evidence="6">
    <location>
        <begin position="527"/>
        <end position="551"/>
    </location>
</feature>